<evidence type="ECO:0000259" key="2">
    <source>
        <dbReference type="Pfam" id="PF02272"/>
    </source>
</evidence>
<feature type="domain" description="DDH" evidence="1">
    <location>
        <begin position="18"/>
        <end position="161"/>
    </location>
</feature>
<sequence length="321" mass="36198">MEIISHIKNTIEIYGTFLLTTHINADGDGIGSMLGFGRSLKKLGKKVFYLTPDTVPPKQFSFLTGFEEINSNEVFEQINKNIEVLFVLDAPNLDRIEGLDLKKLSFKEVIRIDHHKGIEPTATINYVKEGYPSTSCLIWEIIKSSTLPVDEEIANALYLGILTDTGSFRFNNTNEIAFQVAKELVVYGAKPYKIARYVYEMESLTHLKLLGVALLRLEIVGKLGFSYLTRADFEKFNAQENDTEGIVDYLRKEKDIEVILFLRELKEGGYKGSLRSKNSIDVRRIAEIFGGGGHKEAAGFKSTKSKEEILKIVVKEIENEA</sequence>
<dbReference type="InterPro" id="IPR038763">
    <property type="entry name" value="DHH_sf"/>
</dbReference>
<dbReference type="EMBL" id="DTHV01000091">
    <property type="protein sequence ID" value="HGW60345.1"/>
    <property type="molecule type" value="Genomic_DNA"/>
</dbReference>
<dbReference type="InterPro" id="IPR003156">
    <property type="entry name" value="DHHA1_dom"/>
</dbReference>
<accession>A0A7C4U2M2</accession>
<organism evidence="3">
    <name type="scientific">Caldisericum exile</name>
    <dbReference type="NCBI Taxonomy" id="693075"/>
    <lineage>
        <taxon>Bacteria</taxon>
        <taxon>Pseudomonadati</taxon>
        <taxon>Caldisericota/Cryosericota group</taxon>
        <taxon>Caldisericota</taxon>
        <taxon>Caldisericia</taxon>
        <taxon>Caldisericales</taxon>
        <taxon>Caldisericaceae</taxon>
        <taxon>Caldisericum</taxon>
    </lineage>
</organism>
<proteinExistence type="predicted"/>
<name>A0A7C4U2M2_9BACT</name>
<evidence type="ECO:0000259" key="1">
    <source>
        <dbReference type="Pfam" id="PF01368"/>
    </source>
</evidence>
<dbReference type="Gene3D" id="3.10.310.30">
    <property type="match status" value="1"/>
</dbReference>
<feature type="domain" description="DHHA1" evidence="2">
    <location>
        <begin position="235"/>
        <end position="317"/>
    </location>
</feature>
<gene>
    <name evidence="3" type="ORF">ENV82_02810</name>
</gene>
<dbReference type="Gene3D" id="3.90.1640.10">
    <property type="entry name" value="inorganic pyrophosphatase (n-terminal core)"/>
    <property type="match status" value="1"/>
</dbReference>
<dbReference type="InterPro" id="IPR051319">
    <property type="entry name" value="Oligoribo/pAp-PDE_c-di-AMP_PDE"/>
</dbReference>
<dbReference type="SUPFAM" id="SSF64182">
    <property type="entry name" value="DHH phosphoesterases"/>
    <property type="match status" value="1"/>
</dbReference>
<dbReference type="Pfam" id="PF01368">
    <property type="entry name" value="DHH"/>
    <property type="match status" value="1"/>
</dbReference>
<comment type="caution">
    <text evidence="3">The sequence shown here is derived from an EMBL/GenBank/DDBJ whole genome shotgun (WGS) entry which is preliminary data.</text>
</comment>
<evidence type="ECO:0000313" key="3">
    <source>
        <dbReference type="EMBL" id="HGW60345.1"/>
    </source>
</evidence>
<protein>
    <submittedName>
        <fullName evidence="3">Bifunctional oligoribonuclease/PAP phosphatase NrnA</fullName>
    </submittedName>
</protein>
<dbReference type="GO" id="GO:0003676">
    <property type="term" value="F:nucleic acid binding"/>
    <property type="evidence" value="ECO:0007669"/>
    <property type="project" value="InterPro"/>
</dbReference>
<dbReference type="PANTHER" id="PTHR47618">
    <property type="entry name" value="BIFUNCTIONAL OLIGORIBONUCLEASE AND PAP PHOSPHATASE NRNA"/>
    <property type="match status" value="1"/>
</dbReference>
<dbReference type="Pfam" id="PF02272">
    <property type="entry name" value="DHHA1"/>
    <property type="match status" value="1"/>
</dbReference>
<dbReference type="AlphaFoldDB" id="A0A7C4U2M2"/>
<dbReference type="InterPro" id="IPR001667">
    <property type="entry name" value="DDH_dom"/>
</dbReference>
<reference evidence="3" key="1">
    <citation type="journal article" date="2020" name="mSystems">
        <title>Genome- and Community-Level Interaction Insights into Carbon Utilization and Element Cycling Functions of Hydrothermarchaeota in Hydrothermal Sediment.</title>
        <authorList>
            <person name="Zhou Z."/>
            <person name="Liu Y."/>
            <person name="Xu W."/>
            <person name="Pan J."/>
            <person name="Luo Z.H."/>
            <person name="Li M."/>
        </authorList>
    </citation>
    <scope>NUCLEOTIDE SEQUENCE [LARGE SCALE GENOMIC DNA]</scope>
    <source>
        <strain evidence="3">SpSt-794</strain>
    </source>
</reference>
<dbReference type="PANTHER" id="PTHR47618:SF1">
    <property type="entry name" value="BIFUNCTIONAL OLIGORIBONUCLEASE AND PAP PHOSPHATASE NRNA"/>
    <property type="match status" value="1"/>
</dbReference>